<dbReference type="RefSeq" id="WP_272109284.1">
    <property type="nucleotide sequence ID" value="NZ_JAQMTI010000014.1"/>
</dbReference>
<comment type="caution">
    <text evidence="6">The sequence shown here is derived from an EMBL/GenBank/DDBJ whole genome shotgun (WGS) entry which is preliminary data.</text>
</comment>
<evidence type="ECO:0000313" key="7">
    <source>
        <dbReference type="Proteomes" id="UP001211711"/>
    </source>
</evidence>
<evidence type="ECO:0000256" key="1">
    <source>
        <dbReference type="ARBA" id="ARBA00011900"/>
    </source>
</evidence>
<keyword evidence="3" id="KW-0808">Transferase</keyword>
<dbReference type="EC" id="2.1.1.72" evidence="1"/>
<dbReference type="InterPro" id="IPR050953">
    <property type="entry name" value="N4_N6_ade-DNA_methylase"/>
</dbReference>
<evidence type="ECO:0000256" key="3">
    <source>
        <dbReference type="ARBA" id="ARBA00022679"/>
    </source>
</evidence>
<accession>A0ABT4ZKL3</accession>
<comment type="catalytic activity">
    <reaction evidence="4">
        <text>a 2'-deoxyadenosine in DNA + S-adenosyl-L-methionine = an N(6)-methyl-2'-deoxyadenosine in DNA + S-adenosyl-L-homocysteine + H(+)</text>
        <dbReference type="Rhea" id="RHEA:15197"/>
        <dbReference type="Rhea" id="RHEA-COMP:12418"/>
        <dbReference type="Rhea" id="RHEA-COMP:12419"/>
        <dbReference type="ChEBI" id="CHEBI:15378"/>
        <dbReference type="ChEBI" id="CHEBI:57856"/>
        <dbReference type="ChEBI" id="CHEBI:59789"/>
        <dbReference type="ChEBI" id="CHEBI:90615"/>
        <dbReference type="ChEBI" id="CHEBI:90616"/>
        <dbReference type="EC" id="2.1.1.72"/>
    </reaction>
</comment>
<gene>
    <name evidence="6" type="ORF">PN497_00665</name>
</gene>
<keyword evidence="2" id="KW-0489">Methyltransferase</keyword>
<dbReference type="EMBL" id="JAQMTI010000014">
    <property type="protein sequence ID" value="MDB9439900.1"/>
    <property type="molecule type" value="Genomic_DNA"/>
</dbReference>
<evidence type="ECO:0000256" key="4">
    <source>
        <dbReference type="ARBA" id="ARBA00047942"/>
    </source>
</evidence>
<dbReference type="PANTHER" id="PTHR33841">
    <property type="entry name" value="DNA METHYLTRANSFERASE YEEA-RELATED"/>
    <property type="match status" value="1"/>
</dbReference>
<dbReference type="PANTHER" id="PTHR33841:SF1">
    <property type="entry name" value="DNA METHYLTRANSFERASE A"/>
    <property type="match status" value="1"/>
</dbReference>
<dbReference type="Pfam" id="PF12950">
    <property type="entry name" value="TaqI_C"/>
    <property type="match status" value="1"/>
</dbReference>
<proteinExistence type="predicted"/>
<reference evidence="6 7" key="1">
    <citation type="submission" date="2023-01" db="EMBL/GenBank/DDBJ databases">
        <title>Genomes from the Australian National Cyanobacteria Reference Collection.</title>
        <authorList>
            <person name="Willis A."/>
            <person name="Lee E.M.F."/>
        </authorList>
    </citation>
    <scope>NUCLEOTIDE SEQUENCE [LARGE SCALE GENOMIC DNA]</scope>
    <source>
        <strain evidence="6 7">CS-549</strain>
    </source>
</reference>
<protein>
    <recommendedName>
        <fullName evidence="1">site-specific DNA-methyltransferase (adenine-specific)</fullName>
        <ecNumber evidence="1">2.1.1.72</ecNumber>
    </recommendedName>
</protein>
<dbReference type="InterPro" id="IPR025931">
    <property type="entry name" value="TaqI_C"/>
</dbReference>
<evidence type="ECO:0000313" key="6">
    <source>
        <dbReference type="EMBL" id="MDB9439900.1"/>
    </source>
</evidence>
<organism evidence="6 7">
    <name type="scientific">Sphaerospermopsis kisseleviana CS-549</name>
    <dbReference type="NCBI Taxonomy" id="3021783"/>
    <lineage>
        <taxon>Bacteria</taxon>
        <taxon>Bacillati</taxon>
        <taxon>Cyanobacteriota</taxon>
        <taxon>Cyanophyceae</taxon>
        <taxon>Nostocales</taxon>
        <taxon>Aphanizomenonaceae</taxon>
        <taxon>Sphaerospermopsis</taxon>
        <taxon>Sphaerospermopsis kisseleviana</taxon>
    </lineage>
</organism>
<name>A0ABT4ZKL3_9CYAN</name>
<feature type="domain" description="TaqI-like C-terminal specificity" evidence="5">
    <location>
        <begin position="25"/>
        <end position="129"/>
    </location>
</feature>
<sequence length="271" mass="31900">MLFNHRRLDSIIDIEQYPVIKQHLETYRDKLENRAGKQLWWQFQASPASYHIFEQPKIIYQVIQFLPQYAFDISGVYGNDKTFCISSADLYILGVLNSPLMWWYNWRYLPHMKDDALNPAGYLIENIPIAQPTTEIRAEVEEIVTRLIEITKLNGQVYKDVLDWLQIEYKIEKLGNKLADFATLEFVEFVEEVRKRMPKPKTAKKASDPLSIPAFKALRQAHNDYVPEIQNRKNEAVKLEQRLADLVNQTYQLTPEEIDLMWKTAPPRMPI</sequence>
<evidence type="ECO:0000256" key="2">
    <source>
        <dbReference type="ARBA" id="ARBA00022603"/>
    </source>
</evidence>
<dbReference type="Proteomes" id="UP001211711">
    <property type="component" value="Unassembled WGS sequence"/>
</dbReference>
<evidence type="ECO:0000259" key="5">
    <source>
        <dbReference type="Pfam" id="PF12950"/>
    </source>
</evidence>
<keyword evidence="7" id="KW-1185">Reference proteome</keyword>